<evidence type="ECO:0000313" key="2">
    <source>
        <dbReference type="Proteomes" id="UP000183275"/>
    </source>
</evidence>
<dbReference type="AlphaFoldDB" id="A0A1I0QXR6"/>
<evidence type="ECO:0000313" key="1">
    <source>
        <dbReference type="EMBL" id="SEW32520.1"/>
    </source>
</evidence>
<accession>A0A1I0QXR6</accession>
<organism evidence="1 2">
    <name type="scientific">Natrinema salifodinae</name>
    <dbReference type="NCBI Taxonomy" id="1202768"/>
    <lineage>
        <taxon>Archaea</taxon>
        <taxon>Methanobacteriati</taxon>
        <taxon>Methanobacteriota</taxon>
        <taxon>Stenosarchaea group</taxon>
        <taxon>Halobacteria</taxon>
        <taxon>Halobacteriales</taxon>
        <taxon>Natrialbaceae</taxon>
        <taxon>Natrinema</taxon>
    </lineage>
</organism>
<dbReference type="eggNOG" id="arCOG02599">
    <property type="taxonomic scope" value="Archaea"/>
</dbReference>
<gene>
    <name evidence="1" type="ORF">SAMN05216285_4121</name>
</gene>
<dbReference type="Proteomes" id="UP000183275">
    <property type="component" value="Unassembled WGS sequence"/>
</dbReference>
<proteinExistence type="predicted"/>
<dbReference type="OrthoDB" id="186597at2157"/>
<dbReference type="RefSeq" id="WP_074854883.1">
    <property type="nucleotide sequence ID" value="NZ_FOIS01000006.1"/>
</dbReference>
<dbReference type="InterPro" id="IPR011006">
    <property type="entry name" value="CheY-like_superfamily"/>
</dbReference>
<protein>
    <recommendedName>
        <fullName evidence="3">HalX domain-containing protein</fullName>
    </recommendedName>
</protein>
<reference evidence="2" key="1">
    <citation type="submission" date="2016-10" db="EMBL/GenBank/DDBJ databases">
        <authorList>
            <person name="Varghese N."/>
        </authorList>
    </citation>
    <scope>NUCLEOTIDE SEQUENCE [LARGE SCALE GENOMIC DNA]</scope>
    <source>
        <strain evidence="2">CGMCC 1.12284</strain>
    </source>
</reference>
<dbReference type="SUPFAM" id="SSF52172">
    <property type="entry name" value="CheY-like"/>
    <property type="match status" value="1"/>
</dbReference>
<evidence type="ECO:0008006" key="3">
    <source>
        <dbReference type="Google" id="ProtNLM"/>
    </source>
</evidence>
<sequence>MFGDAGGVLIAAPEPETVAQVRSWLVDDYRVETTTDGDDALARIGTVDAAVIDRELRTETGTVVATAIERRDAHTTTILGRTRVDGDQVGIGIPKSASKADLRETVDRLVRRARYDQLLTEYAAVAAERGAVECEPGSASPSDRAATDAAIENRLGELVETADELVTSFDGVDFRAVLATCEAEERTELRRAGNRS</sequence>
<dbReference type="STRING" id="1202768.SAMN05216285_4121"/>
<name>A0A1I0QXR6_9EURY</name>
<dbReference type="EMBL" id="FOIS01000006">
    <property type="protein sequence ID" value="SEW32520.1"/>
    <property type="molecule type" value="Genomic_DNA"/>
</dbReference>
<keyword evidence="2" id="KW-1185">Reference proteome</keyword>